<dbReference type="InterPro" id="IPR032816">
    <property type="entry name" value="VTT_dom"/>
</dbReference>
<dbReference type="GO" id="GO:0005886">
    <property type="term" value="C:plasma membrane"/>
    <property type="evidence" value="ECO:0007669"/>
    <property type="project" value="UniProtKB-SubCell"/>
</dbReference>
<feature type="transmembrane region" description="Helical" evidence="6">
    <location>
        <begin position="47"/>
        <end position="68"/>
    </location>
</feature>
<evidence type="ECO:0000313" key="8">
    <source>
        <dbReference type="EMBL" id="VWB62298.1"/>
    </source>
</evidence>
<gene>
    <name evidence="8" type="ORF">BLA15945_02931</name>
</gene>
<accession>A0A6P2KVD1</accession>
<keyword evidence="3 6" id="KW-0812">Transmembrane</keyword>
<dbReference type="Pfam" id="PF09335">
    <property type="entry name" value="VTT_dom"/>
    <property type="match status" value="1"/>
</dbReference>
<proteinExistence type="predicted"/>
<protein>
    <submittedName>
        <fullName evidence="8">Alkaline phosphatase</fullName>
    </submittedName>
</protein>
<keyword evidence="4 6" id="KW-1133">Transmembrane helix</keyword>
<keyword evidence="2" id="KW-1003">Cell membrane</keyword>
<evidence type="ECO:0000259" key="7">
    <source>
        <dbReference type="Pfam" id="PF09335"/>
    </source>
</evidence>
<comment type="subcellular location">
    <subcellularLocation>
        <location evidence="1">Cell membrane</location>
        <topology evidence="1">Multi-pass membrane protein</topology>
    </subcellularLocation>
</comment>
<dbReference type="InterPro" id="IPR051311">
    <property type="entry name" value="DedA_domain"/>
</dbReference>
<evidence type="ECO:0000256" key="3">
    <source>
        <dbReference type="ARBA" id="ARBA00022692"/>
    </source>
</evidence>
<feature type="transmembrane region" description="Helical" evidence="6">
    <location>
        <begin position="75"/>
        <end position="93"/>
    </location>
</feature>
<feature type="transmembrane region" description="Helical" evidence="6">
    <location>
        <begin position="99"/>
        <end position="121"/>
    </location>
</feature>
<evidence type="ECO:0000256" key="5">
    <source>
        <dbReference type="ARBA" id="ARBA00023136"/>
    </source>
</evidence>
<dbReference type="PANTHER" id="PTHR42709">
    <property type="entry name" value="ALKALINE PHOSPHATASE LIKE PROTEIN"/>
    <property type="match status" value="1"/>
</dbReference>
<organism evidence="8 9">
    <name type="scientific">Burkholderia lata (strain ATCC 17760 / DSM 23089 / LMG 22485 / NCIMB 9086 / R18194 / 383)</name>
    <dbReference type="NCBI Taxonomy" id="482957"/>
    <lineage>
        <taxon>Bacteria</taxon>
        <taxon>Pseudomonadati</taxon>
        <taxon>Pseudomonadota</taxon>
        <taxon>Betaproteobacteria</taxon>
        <taxon>Burkholderiales</taxon>
        <taxon>Burkholderiaceae</taxon>
        <taxon>Burkholderia</taxon>
        <taxon>Burkholderia cepacia complex</taxon>
    </lineage>
</organism>
<evidence type="ECO:0000256" key="4">
    <source>
        <dbReference type="ARBA" id="ARBA00022989"/>
    </source>
</evidence>
<reference evidence="8 9" key="1">
    <citation type="submission" date="2019-09" db="EMBL/GenBank/DDBJ databases">
        <authorList>
            <person name="Depoorter E."/>
        </authorList>
    </citation>
    <scope>NUCLEOTIDE SEQUENCE [LARGE SCALE GENOMIC DNA]</scope>
    <source>
        <strain evidence="8">R-15945</strain>
    </source>
</reference>
<sequence>MQCGTKRPLRAVPVRAILAWKAAHVVRVARPPRGGAAMNQLTTLVPFGLALSLAGANSIACLVGLSLIERLIPVLPSHVLLTMIGVASAQGAWTLPEAIVVTALGSFAGCLLHYALGNLWPEDSVLSLLRRVAPLGRLQPARMDALIDGIRARPTRLALWSQLVPFVRLVAPALAGLLEASFARFASGAAAGIALWNTLFITAGYLAAQAAV</sequence>
<evidence type="ECO:0000256" key="6">
    <source>
        <dbReference type="SAM" id="Phobius"/>
    </source>
</evidence>
<name>A0A6P2KVD1_BURL3</name>
<dbReference type="PANTHER" id="PTHR42709:SF6">
    <property type="entry name" value="UNDECAPRENYL PHOSPHATE TRANSPORTER A"/>
    <property type="match status" value="1"/>
</dbReference>
<evidence type="ECO:0000256" key="1">
    <source>
        <dbReference type="ARBA" id="ARBA00004651"/>
    </source>
</evidence>
<evidence type="ECO:0000256" key="2">
    <source>
        <dbReference type="ARBA" id="ARBA00022475"/>
    </source>
</evidence>
<dbReference type="EMBL" id="CABVPU010000009">
    <property type="protein sequence ID" value="VWB62298.1"/>
    <property type="molecule type" value="Genomic_DNA"/>
</dbReference>
<evidence type="ECO:0000313" key="9">
    <source>
        <dbReference type="Proteomes" id="UP000494174"/>
    </source>
</evidence>
<feature type="transmembrane region" description="Helical" evidence="6">
    <location>
        <begin position="184"/>
        <end position="208"/>
    </location>
</feature>
<dbReference type="AlphaFoldDB" id="A0A6P2KVD1"/>
<feature type="domain" description="VTT" evidence="7">
    <location>
        <begin position="75"/>
        <end position="205"/>
    </location>
</feature>
<keyword evidence="5 6" id="KW-0472">Membrane</keyword>
<feature type="transmembrane region" description="Helical" evidence="6">
    <location>
        <begin position="157"/>
        <end position="178"/>
    </location>
</feature>
<dbReference type="Proteomes" id="UP000494174">
    <property type="component" value="Unassembled WGS sequence"/>
</dbReference>